<organism evidence="2 3">
    <name type="scientific">Paracoccus zhejiangensis</name>
    <dbReference type="NCBI Taxonomy" id="1077935"/>
    <lineage>
        <taxon>Bacteria</taxon>
        <taxon>Pseudomonadati</taxon>
        <taxon>Pseudomonadota</taxon>
        <taxon>Alphaproteobacteria</taxon>
        <taxon>Rhodobacterales</taxon>
        <taxon>Paracoccaceae</taxon>
        <taxon>Paracoccus</taxon>
    </lineage>
</organism>
<sequence>MIISEVLADPTAYLWKDALFAEPVKPLTAETPCMVHDPNDVEDDELDLPNAVVEAGFDYVIAMQTVQSIVENARLQGRGDSLEDRLRALNFYLENDAFITF</sequence>
<feature type="domain" description="DUF7716" evidence="1">
    <location>
        <begin position="3"/>
        <end position="101"/>
    </location>
</feature>
<evidence type="ECO:0000313" key="2">
    <source>
        <dbReference type="EMBL" id="AUH64615.1"/>
    </source>
</evidence>
<gene>
    <name evidence="2" type="ORF">CX676_10925</name>
</gene>
<evidence type="ECO:0000313" key="3">
    <source>
        <dbReference type="Proteomes" id="UP000234530"/>
    </source>
</evidence>
<dbReference type="OrthoDB" id="6425046at2"/>
<proteinExistence type="predicted"/>
<name>A0A2H5EZ90_9RHOB</name>
<dbReference type="Proteomes" id="UP000234530">
    <property type="component" value="Chromosome"/>
</dbReference>
<dbReference type="Pfam" id="PF24832">
    <property type="entry name" value="DUF7716"/>
    <property type="match status" value="1"/>
</dbReference>
<dbReference type="InterPro" id="IPR056133">
    <property type="entry name" value="DUF7716"/>
</dbReference>
<keyword evidence="3" id="KW-1185">Reference proteome</keyword>
<evidence type="ECO:0000259" key="1">
    <source>
        <dbReference type="Pfam" id="PF24832"/>
    </source>
</evidence>
<dbReference type="EMBL" id="CP025430">
    <property type="protein sequence ID" value="AUH64615.1"/>
    <property type="molecule type" value="Genomic_DNA"/>
</dbReference>
<reference evidence="2 3" key="1">
    <citation type="journal article" date="2013" name="Antonie Van Leeuwenhoek">
        <title>Paracoccus zhejiangensis sp. nov., isolated from activated sludge in wastewater-treatment system.</title>
        <authorList>
            <person name="Wu Z.G."/>
            <person name="Zhang D.F."/>
            <person name="Liu Y.L."/>
            <person name="Wang F."/>
            <person name="Jiang X."/>
            <person name="Li C."/>
            <person name="Li S.P."/>
            <person name="Hong Q."/>
            <person name="Li W.J."/>
        </authorList>
    </citation>
    <scope>NUCLEOTIDE SEQUENCE [LARGE SCALE GENOMIC DNA]</scope>
    <source>
        <strain evidence="2 3">J6</strain>
    </source>
</reference>
<dbReference type="KEGG" id="pzh:CX676_10925"/>
<protein>
    <recommendedName>
        <fullName evidence="1">DUF7716 domain-containing protein</fullName>
    </recommendedName>
</protein>
<accession>A0A2H5EZ90</accession>
<dbReference type="RefSeq" id="WP_101752644.1">
    <property type="nucleotide sequence ID" value="NZ_CP025430.1"/>
</dbReference>
<dbReference type="AlphaFoldDB" id="A0A2H5EZ90"/>